<evidence type="ECO:0000256" key="1">
    <source>
        <dbReference type="ARBA" id="ARBA00022468"/>
    </source>
</evidence>
<dbReference type="GO" id="GO:0005096">
    <property type="term" value="F:GTPase activator activity"/>
    <property type="evidence" value="ECO:0007669"/>
    <property type="project" value="UniProtKB-KW"/>
</dbReference>
<feature type="compositionally biased region" description="Polar residues" evidence="2">
    <location>
        <begin position="676"/>
        <end position="696"/>
    </location>
</feature>
<feature type="compositionally biased region" description="Basic residues" evidence="2">
    <location>
        <begin position="454"/>
        <end position="463"/>
    </location>
</feature>
<dbReference type="EMBL" id="HG937694">
    <property type="protein sequence ID" value="CDP38434.1"/>
    <property type="molecule type" value="Genomic_DNA"/>
</dbReference>
<feature type="compositionally biased region" description="Low complexity" evidence="2">
    <location>
        <begin position="426"/>
        <end position="442"/>
    </location>
</feature>
<feature type="region of interest" description="Disordered" evidence="2">
    <location>
        <begin position="1"/>
        <end position="84"/>
    </location>
</feature>
<feature type="region of interest" description="Disordered" evidence="2">
    <location>
        <begin position="418"/>
        <end position="805"/>
    </location>
</feature>
<dbReference type="InterPro" id="IPR051025">
    <property type="entry name" value="RhoGAP"/>
</dbReference>
<dbReference type="Gene3D" id="1.10.555.10">
    <property type="entry name" value="Rho GTPase activation protein"/>
    <property type="match status" value="1"/>
</dbReference>
<evidence type="ECO:0000259" key="3">
    <source>
        <dbReference type="PROSITE" id="PS50238"/>
    </source>
</evidence>
<reference evidence="4" key="2">
    <citation type="submission" date="2014-06" db="EMBL/GenBank/DDBJ databases">
        <title>The complete genome of Blastobotrys (Arxula) adeninivorans LS3 - a yeast of biotechnological interest.</title>
        <authorList>
            <person name="Kunze G."/>
            <person name="Gaillardin C."/>
            <person name="Czernicka M."/>
            <person name="Durrens P."/>
            <person name="Martin T."/>
            <person name="Boer E."/>
            <person name="Gabaldon T."/>
            <person name="Cruz J."/>
            <person name="Talla E."/>
            <person name="Marck C."/>
            <person name="Goffeau A."/>
            <person name="Barbe V."/>
            <person name="Baret P."/>
            <person name="Baronian K."/>
            <person name="Beier S."/>
            <person name="Bleykasten C."/>
            <person name="Bode R."/>
            <person name="Casaregola S."/>
            <person name="Despons L."/>
            <person name="Fairhead C."/>
            <person name="Giersberg M."/>
            <person name="Gierski P."/>
            <person name="Hahnel U."/>
            <person name="Hartmann A."/>
            <person name="Jankowska D."/>
            <person name="Jubin C."/>
            <person name="Jung P."/>
            <person name="Lafontaine I."/>
            <person name="Leh-Louis V."/>
            <person name="Lemaire M."/>
            <person name="Marcet-Houben M."/>
            <person name="Mascher M."/>
            <person name="Morel G."/>
            <person name="Richard G.-F."/>
            <person name="Riechen J."/>
            <person name="Sacerdot C."/>
            <person name="Sarkar A."/>
            <person name="Savel G."/>
            <person name="Schacherer J."/>
            <person name="Sherman D."/>
            <person name="Straub M.-L."/>
            <person name="Stein N."/>
            <person name="Thierry A."/>
            <person name="Trautwein-Schult A."/>
            <person name="Westhof E."/>
            <person name="Worch S."/>
            <person name="Dujon B."/>
            <person name="Souciet J.-L."/>
            <person name="Wincker P."/>
            <person name="Scholz U."/>
            <person name="Neuveglise N."/>
        </authorList>
    </citation>
    <scope>NUCLEOTIDE SEQUENCE</scope>
    <source>
        <strain evidence="4">LS3</strain>
    </source>
</reference>
<feature type="compositionally biased region" description="Polar residues" evidence="2">
    <location>
        <begin position="262"/>
        <end position="272"/>
    </location>
</feature>
<dbReference type="InterPro" id="IPR008936">
    <property type="entry name" value="Rho_GTPase_activation_prot"/>
</dbReference>
<feature type="compositionally biased region" description="Low complexity" evidence="2">
    <location>
        <begin position="573"/>
        <end position="592"/>
    </location>
</feature>
<dbReference type="InterPro" id="IPR000198">
    <property type="entry name" value="RhoGAP_dom"/>
</dbReference>
<sequence length="866" mass="93234">MNELGTSPQSPPTRTSLAAWWKQFKQKHNEQDEGPLLGTSPRQSGGGGIPSRPQLRHMSHSSSAIGTTRGASGASGSSDHSQPNLAIPAQYQESPIFGVPLAVSIQYAKVSISLSDPSGDQFVYGYIPIVVAKCGVFLKKNATTVEGIFRLSGSARRIKELQSLFNSPPRFGKGLDWSGYNVHDAANVLRRYLNNLPEPIVPLNFYERFRDPLREYSSIVEVLDAQSGPAVRVPSDKDTQLEEKKDQDDEKIDHQKHDSPEQPANSGTGTNSEKPENPPTDPSSGGTDATKAESKAESTNESNSGPSRTSPKVDEQKLSDDSKNAIEQYQKLIAQLPSLNRQLLMYILDLLSIFAAKSDENRMPASNLAAIFQPSILSHPSHDMAPEEYHLSRAAIEFLIQHSNKFLSHIEAIAIKQHEDQKRNRSTSQSHSQPQSIPSDHPLLTVSNAEKRERFKHHSHQTHHGSAPNAEPMVRRRHSKSLSSVGTGPPPVPNGKFGPSRQQHNHHHTQPSSPQPQSQQHQQQQQQQQSLIVPKQRVASPSKETPLQEQSSQGLISSIKRSVSLSRRGSQKGNRNSSVSSAGSSHSPVPSSSRRHTADSGSPAGIRSPSSPDIPEENATGTGTIPAITATNYSSASVNSSDTPQDHSEGDRRHSKLTTFFAKRSRSPGAGPPLDSPSSTGAASPDSTSKSVSSGYFDQHHPASSSSAHGAVVSPNASIDQTLAAASPPPTTTGGPSSQLGTTESPRTRLSAFALATHNNESSSSIAKTVSGSSADMLADDSDDEASNSRHGPGVRSRRHLSPDRANVSKWRRSLMVFNMGSNSNLADDLAESDGDGSMPVGSPSKVGAWFRKMKSKEKNIGHIDE</sequence>
<dbReference type="GO" id="GO:0005938">
    <property type="term" value="C:cell cortex"/>
    <property type="evidence" value="ECO:0007669"/>
    <property type="project" value="TreeGrafter"/>
</dbReference>
<feature type="compositionally biased region" description="Low complexity" evidence="2">
    <location>
        <begin position="702"/>
        <end position="743"/>
    </location>
</feature>
<feature type="compositionally biased region" description="Low complexity" evidence="2">
    <location>
        <begin position="619"/>
        <end position="631"/>
    </location>
</feature>
<dbReference type="PROSITE" id="PS50238">
    <property type="entry name" value="RHOGAP"/>
    <property type="match status" value="1"/>
</dbReference>
<evidence type="ECO:0000313" key="4">
    <source>
        <dbReference type="EMBL" id="CDP38434.1"/>
    </source>
</evidence>
<reference evidence="4" key="1">
    <citation type="submission" date="2014-02" db="EMBL/GenBank/DDBJ databases">
        <authorList>
            <person name="Genoscope - CEA"/>
        </authorList>
    </citation>
    <scope>NUCLEOTIDE SEQUENCE</scope>
    <source>
        <strain evidence="4">LS3</strain>
    </source>
</reference>
<dbReference type="Pfam" id="PF00620">
    <property type="entry name" value="RhoGAP"/>
    <property type="match status" value="2"/>
</dbReference>
<dbReference type="CDD" id="cd04396">
    <property type="entry name" value="RhoGAP_fSAC7_BAG7"/>
    <property type="match status" value="1"/>
</dbReference>
<feature type="compositionally biased region" description="Polar residues" evidence="2">
    <location>
        <begin position="757"/>
        <end position="770"/>
    </location>
</feature>
<feature type="compositionally biased region" description="Polar residues" evidence="2">
    <location>
        <begin position="1"/>
        <end position="16"/>
    </location>
</feature>
<dbReference type="SMART" id="SM00324">
    <property type="entry name" value="RhoGAP"/>
    <property type="match status" value="1"/>
</dbReference>
<gene>
    <name evidence="4" type="ORF">GNLVRS02_ARAD1D34584g</name>
</gene>
<dbReference type="SUPFAM" id="SSF48350">
    <property type="entry name" value="GTPase activation domain, GAP"/>
    <property type="match status" value="1"/>
</dbReference>
<accession>A0A060TC99</accession>
<feature type="compositionally biased region" description="Basic and acidic residues" evidence="2">
    <location>
        <begin position="311"/>
        <end position="321"/>
    </location>
</feature>
<feature type="compositionally biased region" description="Low complexity" evidence="2">
    <location>
        <begin position="510"/>
        <end position="530"/>
    </location>
</feature>
<dbReference type="GO" id="GO:0060237">
    <property type="term" value="P:regulation of fungal-type cell wall organization"/>
    <property type="evidence" value="ECO:0007669"/>
    <property type="project" value="TreeGrafter"/>
</dbReference>
<dbReference type="PANTHER" id="PTHR15228">
    <property type="entry name" value="SPERMATHECAL PHYSIOLOGY VARIANT"/>
    <property type="match status" value="1"/>
</dbReference>
<dbReference type="GO" id="GO:0007165">
    <property type="term" value="P:signal transduction"/>
    <property type="evidence" value="ECO:0007669"/>
    <property type="project" value="InterPro"/>
</dbReference>
<dbReference type="AlphaFoldDB" id="A0A060TC99"/>
<keyword evidence="1" id="KW-0343">GTPase activation</keyword>
<feature type="compositionally biased region" description="Polar residues" evidence="2">
    <location>
        <begin position="299"/>
        <end position="310"/>
    </location>
</feature>
<name>A0A060TC99_BLAAD</name>
<feature type="compositionally biased region" description="Low complexity" evidence="2">
    <location>
        <begin position="61"/>
        <end position="78"/>
    </location>
</feature>
<protein>
    <submittedName>
        <fullName evidence="4">ARAD1D34584p</fullName>
    </submittedName>
</protein>
<feature type="compositionally biased region" description="Polar residues" evidence="2">
    <location>
        <begin position="632"/>
        <end position="643"/>
    </location>
</feature>
<dbReference type="PANTHER" id="PTHR15228:SF25">
    <property type="entry name" value="F-BAR DOMAIN-CONTAINING PROTEIN"/>
    <property type="match status" value="1"/>
</dbReference>
<organism evidence="4">
    <name type="scientific">Blastobotrys adeninivorans</name>
    <name type="common">Yeast</name>
    <name type="synonym">Arxula adeninivorans</name>
    <dbReference type="NCBI Taxonomy" id="409370"/>
    <lineage>
        <taxon>Eukaryota</taxon>
        <taxon>Fungi</taxon>
        <taxon>Dikarya</taxon>
        <taxon>Ascomycota</taxon>
        <taxon>Saccharomycotina</taxon>
        <taxon>Dipodascomycetes</taxon>
        <taxon>Dipodascales</taxon>
        <taxon>Trichomonascaceae</taxon>
        <taxon>Blastobotrys</taxon>
    </lineage>
</organism>
<proteinExistence type="predicted"/>
<feature type="domain" description="Rho-GAP" evidence="3">
    <location>
        <begin position="112"/>
        <end position="407"/>
    </location>
</feature>
<feature type="compositionally biased region" description="Basic and acidic residues" evidence="2">
    <location>
        <begin position="234"/>
        <end position="260"/>
    </location>
</feature>
<feature type="compositionally biased region" description="Polar residues" evidence="2">
    <location>
        <begin position="542"/>
        <end position="572"/>
    </location>
</feature>
<evidence type="ECO:0000256" key="2">
    <source>
        <dbReference type="SAM" id="MobiDB-lite"/>
    </source>
</evidence>
<feature type="region of interest" description="Disordered" evidence="2">
    <location>
        <begin position="229"/>
        <end position="321"/>
    </location>
</feature>